<feature type="region of interest" description="Disordered" evidence="7">
    <location>
        <begin position="1330"/>
        <end position="1387"/>
    </location>
</feature>
<evidence type="ECO:0000256" key="3">
    <source>
        <dbReference type="ARBA" id="ARBA00022448"/>
    </source>
</evidence>
<evidence type="ECO:0000256" key="4">
    <source>
        <dbReference type="ARBA" id="ARBA00022824"/>
    </source>
</evidence>
<dbReference type="GO" id="GO:0070971">
    <property type="term" value="C:endoplasmic reticulum exit site"/>
    <property type="evidence" value="ECO:0007669"/>
    <property type="project" value="TreeGrafter"/>
</dbReference>
<keyword evidence="6" id="KW-0653">Protein transport</keyword>
<evidence type="ECO:0000256" key="2">
    <source>
        <dbReference type="ARBA" id="ARBA00005927"/>
    </source>
</evidence>
<name>A0AAV1HWC3_9CHLO</name>
<dbReference type="EMBL" id="CAUYUE010000002">
    <property type="protein sequence ID" value="CAK0741910.1"/>
    <property type="molecule type" value="Genomic_DNA"/>
</dbReference>
<dbReference type="InterPro" id="IPR024298">
    <property type="entry name" value="Sec16_Sec23-bd"/>
</dbReference>
<feature type="compositionally biased region" description="Low complexity" evidence="7">
    <location>
        <begin position="309"/>
        <end position="355"/>
    </location>
</feature>
<feature type="compositionally biased region" description="Low complexity" evidence="7">
    <location>
        <begin position="1359"/>
        <end position="1374"/>
    </location>
</feature>
<feature type="compositionally biased region" description="Polar residues" evidence="7">
    <location>
        <begin position="1330"/>
        <end position="1350"/>
    </location>
</feature>
<evidence type="ECO:0000313" key="10">
    <source>
        <dbReference type="EMBL" id="CAK0741910.1"/>
    </source>
</evidence>
<feature type="compositionally biased region" description="Low complexity" evidence="7">
    <location>
        <begin position="1716"/>
        <end position="1736"/>
    </location>
</feature>
<feature type="region of interest" description="Disordered" evidence="7">
    <location>
        <begin position="1267"/>
        <end position="1316"/>
    </location>
</feature>
<feature type="compositionally biased region" description="Polar residues" evidence="7">
    <location>
        <begin position="1295"/>
        <end position="1312"/>
    </location>
</feature>
<dbReference type="Gene3D" id="1.25.40.1030">
    <property type="match status" value="1"/>
</dbReference>
<evidence type="ECO:0000259" key="8">
    <source>
        <dbReference type="Pfam" id="PF12931"/>
    </source>
</evidence>
<dbReference type="GO" id="GO:0000139">
    <property type="term" value="C:Golgi membrane"/>
    <property type="evidence" value="ECO:0007669"/>
    <property type="project" value="UniProtKB-SubCell"/>
</dbReference>
<feature type="region of interest" description="Disordered" evidence="7">
    <location>
        <begin position="1584"/>
        <end position="1680"/>
    </location>
</feature>
<keyword evidence="6" id="KW-0333">Golgi apparatus</keyword>
<dbReference type="GO" id="GO:0007030">
    <property type="term" value="P:Golgi organization"/>
    <property type="evidence" value="ECO:0007669"/>
    <property type="project" value="TreeGrafter"/>
</dbReference>
<feature type="region of interest" description="Disordered" evidence="7">
    <location>
        <begin position="1516"/>
        <end position="1539"/>
    </location>
</feature>
<proteinExistence type="inferred from homology"/>
<reference evidence="10 11" key="1">
    <citation type="submission" date="2023-10" db="EMBL/GenBank/DDBJ databases">
        <authorList>
            <person name="Maclean D."/>
            <person name="Macfadyen A."/>
        </authorList>
    </citation>
    <scope>NUCLEOTIDE SEQUENCE [LARGE SCALE GENOMIC DNA]</scope>
</reference>
<dbReference type="PANTHER" id="PTHR13402:SF6">
    <property type="entry name" value="SECRETORY 16, ISOFORM I"/>
    <property type="match status" value="1"/>
</dbReference>
<sequence length="1746" mass="177981">MYFHGLSTARLQEPYEGGRANAGPVDEPWSEAGQQQPQQTGRVDPGQPSEGRQWAPEGQQASKGWPAEHAWHSSAATARPQPQPQWDGPQRPDSSWQPAAAQATVQQGSPFMLAQQGDADTHGHAISLPTAFSEAAHDQNGSTQAAGVIEAPAWPSQAPAGGEAALDRYASGGQNYYAAGWQDGSAAQAPAAPAAAQDSAAGWGKLGFWGGSQPAEKPAQDEGVLYFGPSQASTGPPPPPALYSSQQSAHTSFGRPYAPTAAAAMASSYPAPLPFGSNGVSPPPVPSGPPAAAPAPVQEMPAGAQLHDPSQPGPFGQAQAGQQQQMSQPSNMASPSAEAQGGQSQQSGQLSSPPAEAGPFGIAEVSEPDFWGQHDGEGSPDGPFGASSAQHGQQGVDLFNSRQVVPSMPEPWAAAADERAFEQQSHSAQLAAAAPACSAEASSAAEPMSPEDAAAAAPQGPPLLSDAQSVHLSAESQNPHVQQQYTAVSAQPEQHALPQPSAASGATPFGSEYVQHVQTRGSAAPQQQQQQAPDADAQQWQLPADAQQQASASSAPPLWQPKQQALSASTPQDAQSHQGWGSAADSMGHQARQWLQTSVPGQQAPEESLAAQGLQAWGEQQPLDQPHWKAASVGVQDSVQQNGHGSSEAPGQANTHGAVSAHEGPGPAWQEPLPSRGGWHGRDPPQQPQQSAAQHGVPAQGAPFYMPPAPAQSGALFQTWQSTRTAQQKRVPSSADEGLVPGSAADALKVTHGRPPCALVSFGIGGRVAVLKPVPVHGSGSQPGFGAAVNSDSRWMPGRPAIARMGALAACLGPTPHAGQARTLDDADALMQRFPGPLTPNTPRDKVLAFLEEQAAAAQEASRSTGSTEQAMWGILRLLTSHNGSLQAAGRPLKGKADDGLEAELAAVLAPPGGGGAALMPAWQAPGYAAAALQGNGGAPSAAHPGAAEHVQRLLLEGKKAEALRAAVEGCLWGPALILARAAGDRAYADTVAAMASATAGPGSPLASLLLMLSGGHDLLLPTKPVASSSPSKLGSGFNLKGLMNKSASKADVADVEPSAQAEPSAAELAMLADWRSHLAALASYVASPADEALIVRLGDCLWEKQGQAEAAHLCYLIGGVLPQAYEAGARMCLLGADHRAAPHTLASVAALQRTEVLEWTRAPGVTNSGMLALPLLPYKLLYAYKLAEHGHLTQAMQYLRIVRASLGSMGNKMPTALLVCSGMAADLEGRLRAHAAAFNVSVKASQSSSFIGGLGRLLDKGINRLISGDLPPSGPPSGGSEQADLYGRQHSRNSDSGSPSHRRTSSAQHNGGLTPVASFKDLASASQLAFAQGGAHSSPSQQAPGSQRQAEGPGQGRPASGPDPAPGTAAGGPPSSGPPSIRSMFTGLGGLLGSSLAPAKKEAKLGAEENTFFYDEEHKMWREHGAEVPAAAAPLPPPPTAARQPGSAAVTSGPPPPSAATGQPFTAQQGSKGAGSRYVNTMPFSSNHRAPSTMLPPLVPSAGSAAVARPPGSFFMPAPIAQQPSAARSPAEELADQPFDTGAPAQILAEESPVRDAALGQDHDTQGPLQDDEGLQAEHPRFSAARQSSGFGQWLSSGAPQAQSQGAVPAPQASAAPQAPFLSVPGVRPGAQLMTGSGGGQPWMPELPQAAFQGAEGAGGQSTMPEPTQPDPQAASASGDLYSSYASMVAPAQHAGYPAAQAQASLPGQAVRPLSAGFPSGPSFGSPAAAGAPAAHGDEMREIEL</sequence>
<feature type="compositionally biased region" description="Basic and acidic residues" evidence="7">
    <location>
        <begin position="1737"/>
        <end position="1746"/>
    </location>
</feature>
<comment type="subcellular location">
    <subcellularLocation>
        <location evidence="1">Endoplasmic reticulum</location>
    </subcellularLocation>
    <subcellularLocation>
        <location evidence="6">Golgi apparatus membrane</location>
    </subcellularLocation>
</comment>
<feature type="domain" description="Sec16 Sec23-binding" evidence="8">
    <location>
        <begin position="951"/>
        <end position="1270"/>
    </location>
</feature>
<feature type="compositionally biased region" description="Low complexity" evidence="7">
    <location>
        <begin position="1597"/>
        <end position="1621"/>
    </location>
</feature>
<feature type="compositionally biased region" description="Low complexity" evidence="7">
    <location>
        <begin position="256"/>
        <end position="280"/>
    </location>
</feature>
<evidence type="ECO:0000256" key="6">
    <source>
        <dbReference type="RuleBase" id="RU364101"/>
    </source>
</evidence>
<keyword evidence="6" id="KW-0472">Membrane</keyword>
<feature type="compositionally biased region" description="Polar residues" evidence="7">
    <location>
        <begin position="466"/>
        <end position="492"/>
    </location>
</feature>
<dbReference type="GO" id="GO:0012507">
    <property type="term" value="C:ER to Golgi transport vesicle membrane"/>
    <property type="evidence" value="ECO:0007669"/>
    <property type="project" value="TreeGrafter"/>
</dbReference>
<keyword evidence="3 6" id="KW-0813">Transport</keyword>
<evidence type="ECO:0000259" key="9">
    <source>
        <dbReference type="Pfam" id="PF12932"/>
    </source>
</evidence>
<keyword evidence="4 6" id="KW-0256">Endoplasmic reticulum</keyword>
<feature type="compositionally biased region" description="Low complexity" evidence="7">
    <location>
        <begin position="523"/>
        <end position="557"/>
    </location>
</feature>
<feature type="compositionally biased region" description="Polar residues" evidence="7">
    <location>
        <begin position="32"/>
        <end position="41"/>
    </location>
</feature>
<feature type="compositionally biased region" description="Polar residues" evidence="7">
    <location>
        <begin position="1586"/>
        <end position="1596"/>
    </location>
</feature>
<organism evidence="10 11">
    <name type="scientific">Coccomyxa viridis</name>
    <dbReference type="NCBI Taxonomy" id="1274662"/>
    <lineage>
        <taxon>Eukaryota</taxon>
        <taxon>Viridiplantae</taxon>
        <taxon>Chlorophyta</taxon>
        <taxon>core chlorophytes</taxon>
        <taxon>Trebouxiophyceae</taxon>
        <taxon>Trebouxiophyceae incertae sedis</taxon>
        <taxon>Coccomyxaceae</taxon>
        <taxon>Coccomyxa</taxon>
    </lineage>
</organism>
<feature type="compositionally biased region" description="Polar residues" evidence="7">
    <location>
        <begin position="1461"/>
        <end position="1472"/>
    </location>
</feature>
<feature type="compositionally biased region" description="Polar residues" evidence="7">
    <location>
        <begin position="635"/>
        <end position="645"/>
    </location>
</feature>
<feature type="domain" description="Sec16 central conserved" evidence="9">
    <location>
        <begin position="757"/>
        <end position="884"/>
    </location>
</feature>
<comment type="caution">
    <text evidence="10">The sequence shown here is derived from an EMBL/GenBank/DDBJ whole genome shotgun (WGS) entry which is preliminary data.</text>
</comment>
<feature type="compositionally biased region" description="Low complexity" evidence="7">
    <location>
        <begin position="422"/>
        <end position="458"/>
    </location>
</feature>
<feature type="region of interest" description="Disordered" evidence="7">
    <location>
        <begin position="184"/>
        <end position="712"/>
    </location>
</feature>
<feature type="compositionally biased region" description="Pro residues" evidence="7">
    <location>
        <begin position="281"/>
        <end position="293"/>
    </location>
</feature>
<accession>A0AAV1HWC3</accession>
<gene>
    <name evidence="10" type="ORF">CVIRNUC_001359</name>
</gene>
<dbReference type="GO" id="GO:0070973">
    <property type="term" value="P:protein localization to endoplasmic reticulum exit site"/>
    <property type="evidence" value="ECO:0007669"/>
    <property type="project" value="TreeGrafter"/>
</dbReference>
<feature type="region of interest" description="Disordered" evidence="7">
    <location>
        <begin position="1"/>
        <end position="161"/>
    </location>
</feature>
<dbReference type="Pfam" id="PF12932">
    <property type="entry name" value="Sec16"/>
    <property type="match status" value="1"/>
</dbReference>
<evidence type="ECO:0000256" key="1">
    <source>
        <dbReference type="ARBA" id="ARBA00004240"/>
    </source>
</evidence>
<keyword evidence="5 6" id="KW-0931">ER-Golgi transport</keyword>
<dbReference type="InterPro" id="IPR024340">
    <property type="entry name" value="Sec16_CCD"/>
</dbReference>
<feature type="compositionally biased region" description="Polar residues" evidence="7">
    <location>
        <begin position="92"/>
        <end position="109"/>
    </location>
</feature>
<keyword evidence="11" id="KW-1185">Reference proteome</keyword>
<dbReference type="Proteomes" id="UP001314263">
    <property type="component" value="Unassembled WGS sequence"/>
</dbReference>
<feature type="region of interest" description="Disordered" evidence="7">
    <location>
        <begin position="1431"/>
        <end position="1478"/>
    </location>
</feature>
<dbReference type="GO" id="GO:0016192">
    <property type="term" value="P:vesicle-mediated transport"/>
    <property type="evidence" value="ECO:0007669"/>
    <property type="project" value="UniProtKB-KW"/>
</dbReference>
<evidence type="ECO:0000313" key="11">
    <source>
        <dbReference type="Proteomes" id="UP001314263"/>
    </source>
</evidence>
<protein>
    <recommendedName>
        <fullName evidence="6">Protein transport protein sec16</fullName>
    </recommendedName>
</protein>
<evidence type="ECO:0000256" key="7">
    <source>
        <dbReference type="SAM" id="MobiDB-lite"/>
    </source>
</evidence>
<dbReference type="PANTHER" id="PTHR13402">
    <property type="entry name" value="RGPR-RELATED"/>
    <property type="match status" value="1"/>
</dbReference>
<feature type="region of interest" description="Disordered" evidence="7">
    <location>
        <begin position="1714"/>
        <end position="1746"/>
    </location>
</feature>
<dbReference type="Pfam" id="PF12931">
    <property type="entry name" value="TPR_Sec16"/>
    <property type="match status" value="1"/>
</dbReference>
<feature type="compositionally biased region" description="Low complexity" evidence="7">
    <location>
        <begin position="184"/>
        <end position="202"/>
    </location>
</feature>
<comment type="similarity">
    <text evidence="2 6">Belongs to the SEC16 family.</text>
</comment>
<dbReference type="GO" id="GO:0015031">
    <property type="term" value="P:protein transport"/>
    <property type="evidence" value="ECO:0007669"/>
    <property type="project" value="UniProtKB-KW"/>
</dbReference>
<feature type="compositionally biased region" description="Polar residues" evidence="7">
    <location>
        <begin position="561"/>
        <end position="579"/>
    </location>
</feature>
<evidence type="ECO:0000256" key="5">
    <source>
        <dbReference type="ARBA" id="ARBA00022892"/>
    </source>
</evidence>